<dbReference type="AlphaFoldDB" id="A0A918UFM1"/>
<gene>
    <name evidence="1" type="ORF">GCM10011614_15420</name>
</gene>
<reference evidence="1" key="2">
    <citation type="submission" date="2020-09" db="EMBL/GenBank/DDBJ databases">
        <authorList>
            <person name="Sun Q."/>
            <person name="Kim S."/>
        </authorList>
    </citation>
    <scope>NUCLEOTIDE SEQUENCE</scope>
    <source>
        <strain evidence="1">KCTC 32255</strain>
    </source>
</reference>
<reference evidence="1" key="1">
    <citation type="journal article" date="2014" name="Int. J. Syst. Evol. Microbiol.">
        <title>Complete genome sequence of Corynebacterium casei LMG S-19264T (=DSM 44701T), isolated from a smear-ripened cheese.</title>
        <authorList>
            <consortium name="US DOE Joint Genome Institute (JGI-PGF)"/>
            <person name="Walter F."/>
            <person name="Albersmeier A."/>
            <person name="Kalinowski J."/>
            <person name="Ruckert C."/>
        </authorList>
    </citation>
    <scope>NUCLEOTIDE SEQUENCE</scope>
    <source>
        <strain evidence="1">KCTC 32255</strain>
    </source>
</reference>
<protein>
    <submittedName>
        <fullName evidence="1">Uncharacterized protein</fullName>
    </submittedName>
</protein>
<name>A0A918UFM1_9SPHN</name>
<organism evidence="1 2">
    <name type="scientific">Novosphingobium colocasiae</name>
    <dbReference type="NCBI Taxonomy" id="1256513"/>
    <lineage>
        <taxon>Bacteria</taxon>
        <taxon>Pseudomonadati</taxon>
        <taxon>Pseudomonadota</taxon>
        <taxon>Alphaproteobacteria</taxon>
        <taxon>Sphingomonadales</taxon>
        <taxon>Sphingomonadaceae</taxon>
        <taxon>Novosphingobium</taxon>
    </lineage>
</organism>
<sequence>MFTQLNPTIPLHVLGKGDGYAIGMIDYGQEHNLIWVTALDNSGEIWCAPNPTVRLGRNWTMGRGENPLIARDKAAERAAGEACEACAGTEHEQAAVCT</sequence>
<dbReference type="EMBL" id="BMZA01000004">
    <property type="protein sequence ID" value="GGZ01471.1"/>
    <property type="molecule type" value="Genomic_DNA"/>
</dbReference>
<accession>A0A918UFM1</accession>
<evidence type="ECO:0000313" key="2">
    <source>
        <dbReference type="Proteomes" id="UP000648075"/>
    </source>
</evidence>
<dbReference type="Proteomes" id="UP000648075">
    <property type="component" value="Unassembled WGS sequence"/>
</dbReference>
<keyword evidence="2" id="KW-1185">Reference proteome</keyword>
<proteinExistence type="predicted"/>
<evidence type="ECO:0000313" key="1">
    <source>
        <dbReference type="EMBL" id="GGZ01471.1"/>
    </source>
</evidence>
<comment type="caution">
    <text evidence="1">The sequence shown here is derived from an EMBL/GenBank/DDBJ whole genome shotgun (WGS) entry which is preliminary data.</text>
</comment>